<evidence type="ECO:0000256" key="1">
    <source>
        <dbReference type="ARBA" id="ARBA00008138"/>
    </source>
</evidence>
<name>A0ABZ0WQ15_9BURK</name>
<reference evidence="5 6" key="1">
    <citation type="submission" date="2023-12" db="EMBL/GenBank/DDBJ databases">
        <title>Genome sequencing and assembly of bacterial species from a model synthetic community.</title>
        <authorList>
            <person name="Hogle S.L."/>
        </authorList>
    </citation>
    <scope>NUCLEOTIDE SEQUENCE [LARGE SCALE GENOMIC DNA]</scope>
    <source>
        <strain evidence="5 6">HAMBI 2494</strain>
    </source>
</reference>
<dbReference type="Proteomes" id="UP001325479">
    <property type="component" value="Chromosome"/>
</dbReference>
<sequence>MHDRQTVAPDSTAVRVALWRAMHVEVDAPPHVIEDEVGLQLAHPDGNWRERPDMHPQGTRGYRASIVGRARFVEDLVAEQAGRGVTQYVLLGAGLDTFAQRRPEIASRMTVFEVDQPGAQAWKRQRLEELGFGVPVWLRLVPVDFEAGASWWERIAAAGFDARRPAIVASTGGSMYLTRDAVAAMLRQIAGLAPGSTFAMTFLLPLDLIDPAERAQHEMVYERARAAGTPFLSFFRPEEILELARASGFREARYVSTEDIAARYFSGRSDGLRPSTGESFLVATT</sequence>
<gene>
    <name evidence="5" type="ORF">U0042_07345</name>
</gene>
<keyword evidence="3 5" id="KW-0808">Transferase</keyword>
<dbReference type="Pfam" id="PF04072">
    <property type="entry name" value="LCM"/>
    <property type="match status" value="1"/>
</dbReference>
<dbReference type="GO" id="GO:0008168">
    <property type="term" value="F:methyltransferase activity"/>
    <property type="evidence" value="ECO:0007669"/>
    <property type="project" value="UniProtKB-KW"/>
</dbReference>
<dbReference type="InterPro" id="IPR007213">
    <property type="entry name" value="Ppm1/Ppm2/Tcmp"/>
</dbReference>
<evidence type="ECO:0000256" key="3">
    <source>
        <dbReference type="ARBA" id="ARBA00022679"/>
    </source>
</evidence>
<keyword evidence="2 4" id="KW-0489">Methyltransferase</keyword>
<dbReference type="GO" id="GO:0032259">
    <property type="term" value="P:methylation"/>
    <property type="evidence" value="ECO:0007669"/>
    <property type="project" value="UniProtKB-KW"/>
</dbReference>
<dbReference type="SUPFAM" id="SSF53335">
    <property type="entry name" value="S-adenosyl-L-methionine-dependent methyltransferases"/>
    <property type="match status" value="1"/>
</dbReference>
<evidence type="ECO:0000313" key="6">
    <source>
        <dbReference type="Proteomes" id="UP001325479"/>
    </source>
</evidence>
<evidence type="ECO:0000256" key="2">
    <source>
        <dbReference type="ARBA" id="ARBA00022603"/>
    </source>
</evidence>
<dbReference type="NCBIfam" id="TIGR00027">
    <property type="entry name" value="mthyl_TIGR00027"/>
    <property type="match status" value="1"/>
</dbReference>
<protein>
    <recommendedName>
        <fullName evidence="4">S-adenosyl-L-methionine-dependent methyltransferase</fullName>
        <ecNumber evidence="4">2.1.1.-</ecNumber>
    </recommendedName>
</protein>
<evidence type="ECO:0000256" key="4">
    <source>
        <dbReference type="RuleBase" id="RU362030"/>
    </source>
</evidence>
<organism evidence="5 6">
    <name type="scientific">Paraburkholderia kururiensis</name>
    <dbReference type="NCBI Taxonomy" id="984307"/>
    <lineage>
        <taxon>Bacteria</taxon>
        <taxon>Pseudomonadati</taxon>
        <taxon>Pseudomonadota</taxon>
        <taxon>Betaproteobacteria</taxon>
        <taxon>Burkholderiales</taxon>
        <taxon>Burkholderiaceae</taxon>
        <taxon>Paraburkholderia</taxon>
    </lineage>
</organism>
<dbReference type="Gene3D" id="3.40.50.150">
    <property type="entry name" value="Vaccinia Virus protein VP39"/>
    <property type="match status" value="1"/>
</dbReference>
<keyword evidence="4" id="KW-0949">S-adenosyl-L-methionine</keyword>
<dbReference type="PANTHER" id="PTHR43619">
    <property type="entry name" value="S-ADENOSYL-L-METHIONINE-DEPENDENT METHYLTRANSFERASE YKTD-RELATED"/>
    <property type="match status" value="1"/>
</dbReference>
<dbReference type="PANTHER" id="PTHR43619:SF2">
    <property type="entry name" value="S-ADENOSYL-L-METHIONINE-DEPENDENT METHYLTRANSFERASES SUPERFAMILY PROTEIN"/>
    <property type="match status" value="1"/>
</dbReference>
<dbReference type="InterPro" id="IPR029063">
    <property type="entry name" value="SAM-dependent_MTases_sf"/>
</dbReference>
<keyword evidence="6" id="KW-1185">Reference proteome</keyword>
<dbReference type="EMBL" id="CP139965">
    <property type="protein sequence ID" value="WQD79499.1"/>
    <property type="molecule type" value="Genomic_DNA"/>
</dbReference>
<proteinExistence type="inferred from homology"/>
<comment type="function">
    <text evidence="4">Exhibits S-adenosyl-L-methionine-dependent methyltransferase activity.</text>
</comment>
<evidence type="ECO:0000313" key="5">
    <source>
        <dbReference type="EMBL" id="WQD79499.1"/>
    </source>
</evidence>
<dbReference type="InterPro" id="IPR011610">
    <property type="entry name" value="SAM_mthyl_Trfase_ML2640-like"/>
</dbReference>
<accession>A0ABZ0WQ15</accession>
<dbReference type="EC" id="2.1.1.-" evidence="4"/>
<dbReference type="RefSeq" id="WP_114815163.1">
    <property type="nucleotide sequence ID" value="NZ_CP139965.1"/>
</dbReference>
<comment type="similarity">
    <text evidence="1 4">Belongs to the UPF0677 family.</text>
</comment>